<evidence type="ECO:0000313" key="3">
    <source>
        <dbReference type="Proteomes" id="UP000430272"/>
    </source>
</evidence>
<keyword evidence="3" id="KW-1185">Reference proteome</keyword>
<keyword evidence="2" id="KW-0489">Methyltransferase</keyword>
<dbReference type="RefSeq" id="WP_344870306.1">
    <property type="nucleotide sequence ID" value="NZ_BAABDV010000001.1"/>
</dbReference>
<protein>
    <submittedName>
        <fullName evidence="2">Methyltransferase domain-containing protein</fullName>
    </submittedName>
</protein>
<sequence length="285" mass="30303">MAAPISAGDPVTGASEWTGRVGGTWAREWERTDRSFGSLTARLLDPAAIGDSNSALDIGCGAGEVAITLAARNPAAEITGLDISQDLLGVARERGSTFDNLTFREGDAARWTPANTARAPNLLISRHGVMFFDEPAPAFAHLRTIAAKRARLRFSCFRERAENHWVSQLQSVTPASSPPSDPYAPGPFAFGEEGRVRDILTAAGWRDVTLEPYDYAMIAGEGEGALDEAVAYFQRIGPAAGAIADLAGVARDRAIEALRAMLAEHLSQGRVSLPGSAWIVTARAD</sequence>
<dbReference type="InterPro" id="IPR029063">
    <property type="entry name" value="SAM-dependent_MTases_sf"/>
</dbReference>
<dbReference type="SUPFAM" id="SSF53335">
    <property type="entry name" value="S-adenosyl-L-methionine-dependent methyltransferases"/>
    <property type="match status" value="1"/>
</dbReference>
<dbReference type="InterPro" id="IPR025714">
    <property type="entry name" value="Methyltranfer_dom"/>
</dbReference>
<evidence type="ECO:0000313" key="2">
    <source>
        <dbReference type="EMBL" id="MXO53793.1"/>
    </source>
</evidence>
<accession>A0A844Y943</accession>
<proteinExistence type="predicted"/>
<keyword evidence="2" id="KW-0808">Transferase</keyword>
<dbReference type="GO" id="GO:0008168">
    <property type="term" value="F:methyltransferase activity"/>
    <property type="evidence" value="ECO:0007669"/>
    <property type="project" value="UniProtKB-KW"/>
</dbReference>
<dbReference type="CDD" id="cd02440">
    <property type="entry name" value="AdoMet_MTases"/>
    <property type="match status" value="1"/>
</dbReference>
<dbReference type="EMBL" id="WTYD01000001">
    <property type="protein sequence ID" value="MXO53793.1"/>
    <property type="molecule type" value="Genomic_DNA"/>
</dbReference>
<dbReference type="GO" id="GO:0032259">
    <property type="term" value="P:methylation"/>
    <property type="evidence" value="ECO:0007669"/>
    <property type="project" value="UniProtKB-KW"/>
</dbReference>
<reference evidence="2 3" key="1">
    <citation type="submission" date="2019-12" db="EMBL/GenBank/DDBJ databases">
        <title>Genomic-based taxomic classification of the family Erythrobacteraceae.</title>
        <authorList>
            <person name="Xu L."/>
        </authorList>
    </citation>
    <scope>NUCLEOTIDE SEQUENCE [LARGE SCALE GENOMIC DNA]</scope>
    <source>
        <strain evidence="2 3">JCM 17468</strain>
    </source>
</reference>
<evidence type="ECO:0000259" key="1">
    <source>
        <dbReference type="Pfam" id="PF13847"/>
    </source>
</evidence>
<dbReference type="Pfam" id="PF13847">
    <property type="entry name" value="Methyltransf_31"/>
    <property type="match status" value="1"/>
</dbReference>
<dbReference type="Proteomes" id="UP000430272">
    <property type="component" value="Unassembled WGS sequence"/>
</dbReference>
<comment type="caution">
    <text evidence="2">The sequence shown here is derived from an EMBL/GenBank/DDBJ whole genome shotgun (WGS) entry which is preliminary data.</text>
</comment>
<gene>
    <name evidence="2" type="ORF">GRI47_07210</name>
</gene>
<organism evidence="2 3">
    <name type="scientific">Qipengyuania pelagi</name>
    <dbReference type="NCBI Taxonomy" id="994320"/>
    <lineage>
        <taxon>Bacteria</taxon>
        <taxon>Pseudomonadati</taxon>
        <taxon>Pseudomonadota</taxon>
        <taxon>Alphaproteobacteria</taxon>
        <taxon>Sphingomonadales</taxon>
        <taxon>Erythrobacteraceae</taxon>
        <taxon>Qipengyuania</taxon>
    </lineage>
</organism>
<dbReference type="PANTHER" id="PTHR43861:SF1">
    <property type="entry name" value="TRANS-ACONITATE 2-METHYLTRANSFERASE"/>
    <property type="match status" value="1"/>
</dbReference>
<dbReference type="AlphaFoldDB" id="A0A844Y943"/>
<dbReference type="Gene3D" id="3.40.50.150">
    <property type="entry name" value="Vaccinia Virus protein VP39"/>
    <property type="match status" value="1"/>
</dbReference>
<name>A0A844Y943_9SPHN</name>
<dbReference type="PANTHER" id="PTHR43861">
    <property type="entry name" value="TRANS-ACONITATE 2-METHYLTRANSFERASE-RELATED"/>
    <property type="match status" value="1"/>
</dbReference>
<feature type="domain" description="Methyltransferase" evidence="1">
    <location>
        <begin position="53"/>
        <end position="158"/>
    </location>
</feature>